<dbReference type="PANTHER" id="PTHR35531:SF1">
    <property type="entry name" value="INNER MEMBRANE PROTEIN YBCI-RELATED"/>
    <property type="match status" value="1"/>
</dbReference>
<keyword evidence="1" id="KW-1133">Transmembrane helix</keyword>
<evidence type="ECO:0000256" key="1">
    <source>
        <dbReference type="SAM" id="Phobius"/>
    </source>
</evidence>
<dbReference type="EMBL" id="JABEQB010000031">
    <property type="protein sequence ID" value="NNG67552.1"/>
    <property type="molecule type" value="Genomic_DNA"/>
</dbReference>
<evidence type="ECO:0000313" key="3">
    <source>
        <dbReference type="Proteomes" id="UP000529861"/>
    </source>
</evidence>
<dbReference type="GO" id="GO:0016787">
    <property type="term" value="F:hydrolase activity"/>
    <property type="evidence" value="ECO:0007669"/>
    <property type="project" value="UniProtKB-KW"/>
</dbReference>
<dbReference type="Proteomes" id="UP000529861">
    <property type="component" value="Unassembled WGS sequence"/>
</dbReference>
<comment type="caution">
    <text evidence="2">The sequence shown here is derived from an EMBL/GenBank/DDBJ whole genome shotgun (WGS) entry which is preliminary data.</text>
</comment>
<name>A0A7Y2L993_9THEO</name>
<dbReference type="InterPro" id="IPR007404">
    <property type="entry name" value="YdjM-like"/>
</dbReference>
<evidence type="ECO:0000313" key="2">
    <source>
        <dbReference type="EMBL" id="NNG67552.1"/>
    </source>
</evidence>
<sequence length="184" mass="20368">MLGRTHIALGLAGTTMMITINPKTAPITLTAAAIASLLPDIDDDNSFLNRKINFGFKPLGAVVFTALLFSLGYLKVVPFISILVLEVAILLSIFSRHRTFSHSLLGMFVYSTGIYLAYKSVFVPFVIGYGLHLIADMFTNSGIELLYPYRKRIGIGLISTGSIWDNMIMIFGFLAFMSRYSMHL</sequence>
<keyword evidence="2" id="KW-0378">Hydrolase</keyword>
<keyword evidence="1" id="KW-0812">Transmembrane</keyword>
<gene>
    <name evidence="2" type="ORF">HKI81_10060</name>
</gene>
<feature type="transmembrane region" description="Helical" evidence="1">
    <location>
        <begin position="79"/>
        <end position="95"/>
    </location>
</feature>
<dbReference type="PANTHER" id="PTHR35531">
    <property type="entry name" value="INNER MEMBRANE PROTEIN YBCI-RELATED"/>
    <property type="match status" value="1"/>
</dbReference>
<dbReference type="RefSeq" id="WP_170271344.1">
    <property type="nucleotide sequence ID" value="NZ_JABEQB010000031.1"/>
</dbReference>
<proteinExistence type="predicted"/>
<protein>
    <submittedName>
        <fullName evidence="2">Metal-dependent hydrolase</fullName>
    </submittedName>
</protein>
<dbReference type="Pfam" id="PF04307">
    <property type="entry name" value="YdjM"/>
    <property type="match status" value="1"/>
</dbReference>
<keyword evidence="1" id="KW-0472">Membrane</keyword>
<dbReference type="AlphaFoldDB" id="A0A7Y2L993"/>
<feature type="transmembrane region" description="Helical" evidence="1">
    <location>
        <begin position="155"/>
        <end position="176"/>
    </location>
</feature>
<feature type="transmembrane region" description="Helical" evidence="1">
    <location>
        <begin position="116"/>
        <end position="135"/>
    </location>
</feature>
<feature type="transmembrane region" description="Helical" evidence="1">
    <location>
        <begin position="54"/>
        <end position="73"/>
    </location>
</feature>
<accession>A0A7Y2L993</accession>
<organism evidence="2 3">
    <name type="scientific">Caldanaerobacter subterraneus</name>
    <dbReference type="NCBI Taxonomy" id="911092"/>
    <lineage>
        <taxon>Bacteria</taxon>
        <taxon>Bacillati</taxon>
        <taxon>Bacillota</taxon>
        <taxon>Clostridia</taxon>
        <taxon>Thermoanaerobacterales</taxon>
        <taxon>Thermoanaerobacteraceae</taxon>
        <taxon>Caldanaerobacter</taxon>
    </lineage>
</organism>
<reference evidence="2 3" key="1">
    <citation type="submission" date="2020-04" db="EMBL/GenBank/DDBJ databases">
        <title>Draft genome sequence of Caldanaerobacter sunterraneus. strain 1523vc isolated from Griffin hot spring, Kamchatka, Russia.</title>
        <authorList>
            <person name="Toshchakov S.V."/>
            <person name="Podosokorskaya O.A."/>
            <person name="Kublanov I.V."/>
            <person name="Korzhenkov A."/>
            <person name="Patrushev M.V."/>
        </authorList>
    </citation>
    <scope>NUCLEOTIDE SEQUENCE [LARGE SCALE GENOMIC DNA]</scope>
    <source>
        <strain evidence="2 3">1523vc</strain>
    </source>
</reference>